<dbReference type="FunFam" id="3.90.1490.10:FF:000001">
    <property type="entry name" value="Diphthine--ammonia ligase"/>
    <property type="match status" value="1"/>
</dbReference>
<evidence type="ECO:0000256" key="2">
    <source>
        <dbReference type="ARBA" id="ARBA00012089"/>
    </source>
</evidence>
<comment type="catalytic activity">
    <reaction evidence="9">
        <text>diphthine-[translation elongation factor 2] + NH4(+) + ATP = diphthamide-[translation elongation factor 2] + AMP + diphosphate + H(+)</text>
        <dbReference type="Rhea" id="RHEA:19753"/>
        <dbReference type="Rhea" id="RHEA-COMP:10172"/>
        <dbReference type="Rhea" id="RHEA-COMP:10174"/>
        <dbReference type="ChEBI" id="CHEBI:15378"/>
        <dbReference type="ChEBI" id="CHEBI:16692"/>
        <dbReference type="ChEBI" id="CHEBI:28938"/>
        <dbReference type="ChEBI" id="CHEBI:30616"/>
        <dbReference type="ChEBI" id="CHEBI:33019"/>
        <dbReference type="ChEBI" id="CHEBI:82696"/>
        <dbReference type="ChEBI" id="CHEBI:456215"/>
        <dbReference type="EC" id="6.3.1.14"/>
    </reaction>
</comment>
<evidence type="ECO:0000256" key="5">
    <source>
        <dbReference type="ARBA" id="ARBA00022741"/>
    </source>
</evidence>
<dbReference type="PANTHER" id="PTHR12196">
    <property type="entry name" value="DOMAIN OF UNKNOWN FUNCTION 71 DUF71 -CONTAINING PROTEIN"/>
    <property type="match status" value="1"/>
</dbReference>
<evidence type="ECO:0000256" key="9">
    <source>
        <dbReference type="ARBA" id="ARBA00048108"/>
    </source>
</evidence>
<dbReference type="InterPro" id="IPR002761">
    <property type="entry name" value="Diphthami_syn_dom"/>
</dbReference>
<dbReference type="Pfam" id="PF01902">
    <property type="entry name" value="Diphthami_syn_2"/>
    <property type="match status" value="1"/>
</dbReference>
<organism evidence="11 12">
    <name type="scientific">Boothiomyces macroporosus</name>
    <dbReference type="NCBI Taxonomy" id="261099"/>
    <lineage>
        <taxon>Eukaryota</taxon>
        <taxon>Fungi</taxon>
        <taxon>Fungi incertae sedis</taxon>
        <taxon>Chytridiomycota</taxon>
        <taxon>Chytridiomycota incertae sedis</taxon>
        <taxon>Chytridiomycetes</taxon>
        <taxon>Rhizophydiales</taxon>
        <taxon>Terramycetaceae</taxon>
        <taxon>Boothiomyces</taxon>
    </lineage>
</organism>
<dbReference type="FunFam" id="3.40.50.620:FF:000145">
    <property type="entry name" value="ATP-binding domain containing protein"/>
    <property type="match status" value="1"/>
</dbReference>
<dbReference type="GO" id="GO:0005524">
    <property type="term" value="F:ATP binding"/>
    <property type="evidence" value="ECO:0007669"/>
    <property type="project" value="UniProtKB-KW"/>
</dbReference>
<dbReference type="Proteomes" id="UP001210925">
    <property type="component" value="Unassembled WGS sequence"/>
</dbReference>
<dbReference type="EC" id="6.3.1.14" evidence="2"/>
<evidence type="ECO:0000256" key="1">
    <source>
        <dbReference type="ARBA" id="ARBA00005156"/>
    </source>
</evidence>
<dbReference type="InterPro" id="IPR030662">
    <property type="entry name" value="DPH6/MJ0570"/>
</dbReference>
<dbReference type="Gene3D" id="3.90.1490.10">
    <property type="entry name" value="putative n-type atp pyrophosphatase, domain 2"/>
    <property type="match status" value="1"/>
</dbReference>
<evidence type="ECO:0000259" key="10">
    <source>
        <dbReference type="Pfam" id="PF01902"/>
    </source>
</evidence>
<evidence type="ECO:0000313" key="11">
    <source>
        <dbReference type="EMBL" id="KAJ3260183.1"/>
    </source>
</evidence>
<dbReference type="EMBL" id="JADGKB010000013">
    <property type="protein sequence ID" value="KAJ3260183.1"/>
    <property type="molecule type" value="Genomic_DNA"/>
</dbReference>
<dbReference type="SUPFAM" id="SSF52402">
    <property type="entry name" value="Adenine nucleotide alpha hydrolases-like"/>
    <property type="match status" value="1"/>
</dbReference>
<dbReference type="Gene3D" id="3.30.1330.40">
    <property type="entry name" value="RutC-like"/>
    <property type="match status" value="2"/>
</dbReference>
<keyword evidence="6" id="KW-0067">ATP-binding</keyword>
<dbReference type="SUPFAM" id="SSF55298">
    <property type="entry name" value="YjgF-like"/>
    <property type="match status" value="2"/>
</dbReference>
<evidence type="ECO:0000256" key="3">
    <source>
        <dbReference type="ARBA" id="ARBA00018426"/>
    </source>
</evidence>
<evidence type="ECO:0000256" key="6">
    <source>
        <dbReference type="ARBA" id="ARBA00022840"/>
    </source>
</evidence>
<dbReference type="AlphaFoldDB" id="A0AAD5Y5N4"/>
<comment type="pathway">
    <text evidence="1">Protein modification; peptidyl-diphthamide biosynthesis.</text>
</comment>
<dbReference type="GO" id="GO:0017178">
    <property type="term" value="F:diphthine-ammonia ligase activity"/>
    <property type="evidence" value="ECO:0007669"/>
    <property type="project" value="UniProtKB-EC"/>
</dbReference>
<evidence type="ECO:0000256" key="7">
    <source>
        <dbReference type="ARBA" id="ARBA00029814"/>
    </source>
</evidence>
<proteinExistence type="predicted"/>
<dbReference type="Gene3D" id="3.40.50.620">
    <property type="entry name" value="HUPs"/>
    <property type="match status" value="1"/>
</dbReference>
<dbReference type="InterPro" id="IPR014729">
    <property type="entry name" value="Rossmann-like_a/b/a_fold"/>
</dbReference>
<keyword evidence="5" id="KW-0547">Nucleotide-binding</keyword>
<gene>
    <name evidence="11" type="primary">ATPBD4</name>
    <name evidence="11" type="ORF">HK103_001259</name>
</gene>
<dbReference type="CDD" id="cd06156">
    <property type="entry name" value="eu_AANH_C_2"/>
    <property type="match status" value="1"/>
</dbReference>
<comment type="caution">
    <text evidence="11">The sequence shown here is derived from an EMBL/GenBank/DDBJ whole genome shotgun (WGS) entry which is preliminary data.</text>
</comment>
<accession>A0AAD5Y5N4</accession>
<name>A0AAD5Y5N4_9FUNG</name>
<protein>
    <recommendedName>
        <fullName evidence="3">Diphthine--ammonia ligase</fullName>
        <ecNumber evidence="2">6.3.1.14</ecNumber>
    </recommendedName>
    <alternativeName>
        <fullName evidence="7">Diphthamide synthase</fullName>
    </alternativeName>
    <alternativeName>
        <fullName evidence="8">Diphthamide synthetase</fullName>
    </alternativeName>
</protein>
<keyword evidence="4" id="KW-0436">Ligase</keyword>
<sequence>MKLVGLISGGKDSCYNMIECKRNGHEIVALANLSSPVELDSHMFQTIGVDLIQHYAECVGVQLYSHALRGKSLTTTQDYSFTENDEVEDLYQLLSLVKKEKGIEGVSCGAILSNYQRVRLESVCKRLGLVAVCYLWQRDQTLLLRDMMEDVDAILVKVACHGLNARHVGKSIKAIGHELMGMDGINVCGEGGEYETMTLDCKLFKKKIELIETNVVKDSDDYFAPVCYMNMIKAKVADKEREIIEHKEPEEFQIEWQDIDMTIPNVLTGTRKVVPYIAEKTVVHRHPYLAISGITEKNIELGIESSKVSESITNATDQVMLYLKQKLEEYGYSFSNVVLMNVFVKDMSNFSLLNQAYEKYFGINPSPRVTVETLLSSEIQIDLLAFKSNSISKDTLHVQGISYWAPANIGPYSQACRVGDIMFMAGMIGLTPSSMMLDDSITAQCRTSLTSLTNVCKSMKTEIEKSMSCVCYVTDPSSIYIAKQYWKQVCDGPILYVVVPRLPRDAKVEWHLCVSSHSGYNEIINNHPDTDPSKTTHVLPTKRSCSSVETQGSKITVDAIKRGFSGFILGTVDRVHDLSYSSIIKLIQKNVDELDAGDWVFLKIFHQSDIDIYGTWNDCMKREGKMCAVTFVPVESVHNGIVSFCLFTTTLK</sequence>
<reference evidence="11" key="1">
    <citation type="submission" date="2020-05" db="EMBL/GenBank/DDBJ databases">
        <title>Phylogenomic resolution of chytrid fungi.</title>
        <authorList>
            <person name="Stajich J.E."/>
            <person name="Amses K."/>
            <person name="Simmons R."/>
            <person name="Seto K."/>
            <person name="Myers J."/>
            <person name="Bonds A."/>
            <person name="Quandt C.A."/>
            <person name="Barry K."/>
            <person name="Liu P."/>
            <person name="Grigoriev I."/>
            <person name="Longcore J.E."/>
            <person name="James T.Y."/>
        </authorList>
    </citation>
    <scope>NUCLEOTIDE SEQUENCE</scope>
    <source>
        <strain evidence="11">PLAUS21</strain>
    </source>
</reference>
<evidence type="ECO:0000256" key="4">
    <source>
        <dbReference type="ARBA" id="ARBA00022598"/>
    </source>
</evidence>
<feature type="domain" description="Diphthamide synthase" evidence="10">
    <location>
        <begin position="1"/>
        <end position="223"/>
    </location>
</feature>
<dbReference type="InterPro" id="IPR035959">
    <property type="entry name" value="RutC-like_sf"/>
</dbReference>
<evidence type="ECO:0000256" key="8">
    <source>
        <dbReference type="ARBA" id="ARBA00031552"/>
    </source>
</evidence>
<dbReference type="InterPro" id="IPR006175">
    <property type="entry name" value="YjgF/YER057c/UK114"/>
</dbReference>
<dbReference type="PANTHER" id="PTHR12196:SF2">
    <property type="entry name" value="DIPHTHINE--AMMONIA LIGASE"/>
    <property type="match status" value="1"/>
</dbReference>
<dbReference type="CDD" id="cd01994">
    <property type="entry name" value="AANH_PF0828-like"/>
    <property type="match status" value="1"/>
</dbReference>
<dbReference type="NCBIfam" id="TIGR00290">
    <property type="entry name" value="MJ0570_dom"/>
    <property type="match status" value="1"/>
</dbReference>
<evidence type="ECO:0000313" key="12">
    <source>
        <dbReference type="Proteomes" id="UP001210925"/>
    </source>
</evidence>
<keyword evidence="12" id="KW-1185">Reference proteome</keyword>
<dbReference type="GO" id="GO:0017183">
    <property type="term" value="P:protein histidyl modification to diphthamide"/>
    <property type="evidence" value="ECO:0007669"/>
    <property type="project" value="TreeGrafter"/>
</dbReference>
<dbReference type="Pfam" id="PF01042">
    <property type="entry name" value="Ribonuc_L-PSP"/>
    <property type="match status" value="2"/>
</dbReference>